<accession>A0ABD5MLW6</accession>
<sequence>MDRSTALAALRVTTVAVGLAGLVAAAAFAFDLPPPPETGDGLPSAFGFAIAVVGAVAAGVVAAIGYGLPPGAGRLRVGPLVDRSNTYRLVAGGAVAAAVGLALTLGVAFLFQGMASVAVWVVGAGLLVGGLVALALGGLLVGVRLVAGAVRDGAGARG</sequence>
<evidence type="ECO:0000256" key="1">
    <source>
        <dbReference type="SAM" id="Phobius"/>
    </source>
</evidence>
<dbReference type="Proteomes" id="UP001589595">
    <property type="component" value="Unassembled WGS sequence"/>
</dbReference>
<proteinExistence type="predicted"/>
<gene>
    <name evidence="2" type="ORF">ACFFOL_11775</name>
</gene>
<name>A0ABD5MLW6_9EURY</name>
<feature type="transmembrane region" description="Helical" evidence="1">
    <location>
        <begin position="89"/>
        <end position="111"/>
    </location>
</feature>
<dbReference type="AlphaFoldDB" id="A0ABD5MLW6"/>
<keyword evidence="1" id="KW-1133">Transmembrane helix</keyword>
<keyword evidence="3" id="KW-1185">Reference proteome</keyword>
<organism evidence="2 3">
    <name type="scientific">Halobaculum roseum</name>
    <dbReference type="NCBI Taxonomy" id="2175149"/>
    <lineage>
        <taxon>Archaea</taxon>
        <taxon>Methanobacteriati</taxon>
        <taxon>Methanobacteriota</taxon>
        <taxon>Stenosarchaea group</taxon>
        <taxon>Halobacteria</taxon>
        <taxon>Halobacteriales</taxon>
        <taxon>Haloferacaceae</taxon>
        <taxon>Halobaculum</taxon>
    </lineage>
</organism>
<feature type="transmembrane region" description="Helical" evidence="1">
    <location>
        <begin position="117"/>
        <end position="141"/>
    </location>
</feature>
<feature type="transmembrane region" description="Helical" evidence="1">
    <location>
        <begin position="45"/>
        <end position="68"/>
    </location>
</feature>
<keyword evidence="1" id="KW-0472">Membrane</keyword>
<keyword evidence="1" id="KW-0812">Transmembrane</keyword>
<dbReference type="EMBL" id="JBHMAJ010000007">
    <property type="protein sequence ID" value="MFB9824841.1"/>
    <property type="molecule type" value="Genomic_DNA"/>
</dbReference>
<reference evidence="2" key="1">
    <citation type="submission" date="2024-09" db="EMBL/GenBank/DDBJ databases">
        <authorList>
            <person name="Sun Q."/>
        </authorList>
    </citation>
    <scope>NUCLEOTIDE SEQUENCE [LARGE SCALE GENOMIC DNA]</scope>
    <source>
        <strain evidence="2">JCM 31273</strain>
    </source>
</reference>
<evidence type="ECO:0000313" key="3">
    <source>
        <dbReference type="Proteomes" id="UP001589595"/>
    </source>
</evidence>
<dbReference type="GeneID" id="67210519"/>
<comment type="caution">
    <text evidence="2">The sequence shown here is derived from an EMBL/GenBank/DDBJ whole genome shotgun (WGS) entry which is preliminary data.</text>
</comment>
<protein>
    <submittedName>
        <fullName evidence="2">Uncharacterized protein</fullName>
    </submittedName>
</protein>
<dbReference type="RefSeq" id="WP_222923114.1">
    <property type="nucleotide sequence ID" value="NZ_CP082286.1"/>
</dbReference>
<evidence type="ECO:0000313" key="2">
    <source>
        <dbReference type="EMBL" id="MFB9824841.1"/>
    </source>
</evidence>